<evidence type="ECO:0000313" key="2">
    <source>
        <dbReference type="EMBL" id="CAE7762437.1"/>
    </source>
</evidence>
<name>A0A812Y142_SYMPI</name>
<dbReference type="AlphaFoldDB" id="A0A812Y142"/>
<protein>
    <submittedName>
        <fullName evidence="2">Uncharacterized protein</fullName>
    </submittedName>
</protein>
<accession>A0A812Y142</accession>
<evidence type="ECO:0000256" key="1">
    <source>
        <dbReference type="SAM" id="MobiDB-lite"/>
    </source>
</evidence>
<sequence>MANVDSEDEEEVVADALQARLSTLQHLLPEEVATMLGRMPPRQAGQLVLLMGSSNRETILAAMSEASKAAVAQTLPPETAEALGLVIARADGNLVAECPSANGKHGTLSVHSFVAGGRSGTEKGTAQGAGSPSSAGG</sequence>
<comment type="caution">
    <text evidence="2">The sequence shown here is derived from an EMBL/GenBank/DDBJ whole genome shotgun (WGS) entry which is preliminary data.</text>
</comment>
<dbReference type="EMBL" id="CAJNIZ010047105">
    <property type="protein sequence ID" value="CAE7762437.1"/>
    <property type="molecule type" value="Genomic_DNA"/>
</dbReference>
<reference evidence="2" key="1">
    <citation type="submission" date="2021-02" db="EMBL/GenBank/DDBJ databases">
        <authorList>
            <person name="Dougan E. K."/>
            <person name="Rhodes N."/>
            <person name="Thang M."/>
            <person name="Chan C."/>
        </authorList>
    </citation>
    <scope>NUCLEOTIDE SEQUENCE</scope>
</reference>
<organism evidence="2 3">
    <name type="scientific">Symbiodinium pilosum</name>
    <name type="common">Dinoflagellate</name>
    <dbReference type="NCBI Taxonomy" id="2952"/>
    <lineage>
        <taxon>Eukaryota</taxon>
        <taxon>Sar</taxon>
        <taxon>Alveolata</taxon>
        <taxon>Dinophyceae</taxon>
        <taxon>Suessiales</taxon>
        <taxon>Symbiodiniaceae</taxon>
        <taxon>Symbiodinium</taxon>
    </lineage>
</organism>
<dbReference type="OrthoDB" id="433952at2759"/>
<gene>
    <name evidence="2" type="ORF">SPIL2461_LOCUS22271</name>
</gene>
<dbReference type="Proteomes" id="UP000649617">
    <property type="component" value="Unassembled WGS sequence"/>
</dbReference>
<proteinExistence type="predicted"/>
<keyword evidence="3" id="KW-1185">Reference proteome</keyword>
<feature type="region of interest" description="Disordered" evidence="1">
    <location>
        <begin position="114"/>
        <end position="137"/>
    </location>
</feature>
<evidence type="ECO:0000313" key="3">
    <source>
        <dbReference type="Proteomes" id="UP000649617"/>
    </source>
</evidence>
<feature type="compositionally biased region" description="Low complexity" evidence="1">
    <location>
        <begin position="124"/>
        <end position="137"/>
    </location>
</feature>